<keyword evidence="2" id="KW-1185">Reference proteome</keyword>
<evidence type="ECO:0000313" key="1">
    <source>
        <dbReference type="EMBL" id="NYZ22784.1"/>
    </source>
</evidence>
<dbReference type="SUPFAM" id="SSF56235">
    <property type="entry name" value="N-terminal nucleophile aminohydrolases (Ntn hydrolases)"/>
    <property type="match status" value="1"/>
</dbReference>
<dbReference type="PRINTS" id="PR01210">
    <property type="entry name" value="GGTRANSPTASE"/>
</dbReference>
<reference evidence="1 2" key="1">
    <citation type="submission" date="2020-05" db="EMBL/GenBank/DDBJ databases">
        <title>Azospirillum oleiclasticum sp. nov, a nitrogen-fixing and heavy crude oil-emulsifying bacterium isolated from the crude oil of Yumen Oilfield.</title>
        <authorList>
            <person name="Wu D."/>
            <person name="Cai M."/>
            <person name="Zhang X."/>
        </authorList>
    </citation>
    <scope>NUCLEOTIDE SEQUENCE [LARGE SCALE GENOMIC DNA]</scope>
    <source>
        <strain evidence="1 2">ROY-1-1-2</strain>
    </source>
</reference>
<dbReference type="RefSeq" id="WP_343055238.1">
    <property type="nucleotide sequence ID" value="NZ_JABFDB010000021.1"/>
</dbReference>
<organism evidence="1 2">
    <name type="scientific">Azospirillum oleiclasticum</name>
    <dbReference type="NCBI Taxonomy" id="2735135"/>
    <lineage>
        <taxon>Bacteria</taxon>
        <taxon>Pseudomonadati</taxon>
        <taxon>Pseudomonadota</taxon>
        <taxon>Alphaproteobacteria</taxon>
        <taxon>Rhodospirillales</taxon>
        <taxon>Azospirillaceae</taxon>
        <taxon>Azospirillum</taxon>
    </lineage>
</organism>
<sequence>MRDFQKPGRSPAYGEHGMAATSHPLATLTALDVLRAGGKAVDAALAASAMLCVVEPHMTGVGGDCFALYAPAGGTGDGPVLALNGSGMAPAAATVDALRALGLDSIGPESPHAVTVPGAVDAWCRLQEEHGTRGLDELFAPAIRRAEEGYAIHPRVAYDWAKHYQRVCGDANARAVFGLDGRPPSPGDRHSQPALAATLRAITAQGRAGFYEGAVAEDMVDTLRGLGGLHTLDDFAAQRADWVTPIRTAYRDHEVYECPPNGQGLAALVILNILRGVPRFAELPPADRIHWLAEASKLAYHLRDTRFCDPRHGAVDVEGLLSDAMAERLRGAIDPQAAGPGIPPDGPEHRHTVYLCVVDRDGNAISFINSIFDLFGSTRMAPKSGVMLHNRGQSFRLDPAHPNAIAPRKRPLHTIIPGMLVKDGRAVMPFGVMGGQYQAVGHADLITGILDHGLDPQAAMDRPRSFAHAGILKMEATHDPALIADLRRRGHTVEITPDPLGGSQAIHIDHARGVLIGGSDPRKDGCAMGY</sequence>
<dbReference type="InterPro" id="IPR043137">
    <property type="entry name" value="GGT_ssub_C"/>
</dbReference>
<dbReference type="EMBL" id="JABFDB010000021">
    <property type="protein sequence ID" value="NYZ22784.1"/>
    <property type="molecule type" value="Genomic_DNA"/>
</dbReference>
<evidence type="ECO:0000313" key="2">
    <source>
        <dbReference type="Proteomes" id="UP000584642"/>
    </source>
</evidence>
<protein>
    <submittedName>
        <fullName evidence="1">Gamma-glutamyltransferase family protein</fullName>
    </submittedName>
</protein>
<dbReference type="InterPro" id="IPR029055">
    <property type="entry name" value="Ntn_hydrolases_N"/>
</dbReference>
<dbReference type="InterPro" id="IPR043138">
    <property type="entry name" value="GGT_lsub"/>
</dbReference>
<dbReference type="Gene3D" id="1.10.246.130">
    <property type="match status" value="1"/>
</dbReference>
<name>A0ABX2TEL5_9PROT</name>
<gene>
    <name evidence="1" type="ORF">HND93_23990</name>
</gene>
<dbReference type="PANTHER" id="PTHR43881">
    <property type="entry name" value="GAMMA-GLUTAMYLTRANSPEPTIDASE (AFU_ORTHOLOGUE AFUA_4G13580)"/>
    <property type="match status" value="1"/>
</dbReference>
<comment type="caution">
    <text evidence="1">The sequence shown here is derived from an EMBL/GenBank/DDBJ whole genome shotgun (WGS) entry which is preliminary data.</text>
</comment>
<dbReference type="Gene3D" id="3.60.20.40">
    <property type="match status" value="1"/>
</dbReference>
<dbReference type="Pfam" id="PF01019">
    <property type="entry name" value="G_glu_transpept"/>
    <property type="match status" value="1"/>
</dbReference>
<dbReference type="Proteomes" id="UP000584642">
    <property type="component" value="Unassembled WGS sequence"/>
</dbReference>
<accession>A0ABX2TEL5</accession>
<proteinExistence type="predicted"/>
<dbReference type="InterPro" id="IPR052896">
    <property type="entry name" value="GGT-like_enzyme"/>
</dbReference>
<dbReference type="PANTHER" id="PTHR43881:SF1">
    <property type="entry name" value="GAMMA-GLUTAMYLTRANSPEPTIDASE (AFU_ORTHOLOGUE AFUA_4G13580)"/>
    <property type="match status" value="1"/>
</dbReference>